<proteinExistence type="inferred from homology"/>
<evidence type="ECO:0000256" key="1">
    <source>
        <dbReference type="ARBA" id="ARBA00005534"/>
    </source>
</evidence>
<dbReference type="PROSITE" id="PS01314">
    <property type="entry name" value="UPF0047"/>
    <property type="match status" value="1"/>
</dbReference>
<dbReference type="RefSeq" id="WP_123880849.1">
    <property type="nucleotide sequence ID" value="NZ_RPFZ01000001.1"/>
</dbReference>
<name>A0A3N5CS40_9SPHN</name>
<dbReference type="Gene3D" id="2.60.120.460">
    <property type="entry name" value="YjbQ-like"/>
    <property type="match status" value="1"/>
</dbReference>
<evidence type="ECO:0000313" key="3">
    <source>
        <dbReference type="Proteomes" id="UP000275232"/>
    </source>
</evidence>
<gene>
    <name evidence="2" type="ORF">EG799_10125</name>
</gene>
<reference evidence="2 3" key="1">
    <citation type="submission" date="2018-11" db="EMBL/GenBank/DDBJ databases">
        <title>Erythrobacter spongiae sp. nov., isolated from a marine sponge.</title>
        <authorList>
            <person name="Zhuang L."/>
            <person name="Luo L."/>
        </authorList>
    </citation>
    <scope>NUCLEOTIDE SEQUENCE [LARGE SCALE GENOMIC DNA]</scope>
    <source>
        <strain evidence="2 3">HN-E23</strain>
    </source>
</reference>
<dbReference type="InterPro" id="IPR035917">
    <property type="entry name" value="YjbQ-like_sf"/>
</dbReference>
<protein>
    <submittedName>
        <fullName evidence="2">YjbQ family protein</fullName>
    </submittedName>
</protein>
<keyword evidence="3" id="KW-1185">Reference proteome</keyword>
<dbReference type="NCBIfam" id="TIGR00149">
    <property type="entry name" value="TIGR00149_YjbQ"/>
    <property type="match status" value="1"/>
</dbReference>
<dbReference type="PIRSF" id="PIRSF004681">
    <property type="entry name" value="UCP004681"/>
    <property type="match status" value="1"/>
</dbReference>
<dbReference type="OrthoDB" id="9801725at2"/>
<dbReference type="AlphaFoldDB" id="A0A3N5CS40"/>
<sequence>MRQDQARFDIATNGKALYEFTDRAQAFVAAGGIATGLLTVFCRHTSASLLITENAADAVQRDLLCWLDRAVPEGPQYEHDAEGPDDMPAHIRTMLTGASLAVPVAGGRMLLGTWQGLYLAEHRARPHRREVVAHLIGE</sequence>
<evidence type="ECO:0000313" key="2">
    <source>
        <dbReference type="EMBL" id="RPF71934.1"/>
    </source>
</evidence>
<dbReference type="SUPFAM" id="SSF111038">
    <property type="entry name" value="YjbQ-like"/>
    <property type="match status" value="1"/>
</dbReference>
<dbReference type="InterPro" id="IPR001602">
    <property type="entry name" value="UPF0047_YjbQ-like"/>
</dbReference>
<dbReference type="PANTHER" id="PTHR30615:SF8">
    <property type="entry name" value="UPF0047 PROTEIN C4A8.02C"/>
    <property type="match status" value="1"/>
</dbReference>
<comment type="similarity">
    <text evidence="1">Belongs to the UPF0047 family.</text>
</comment>
<dbReference type="Proteomes" id="UP000275232">
    <property type="component" value="Unassembled WGS sequence"/>
</dbReference>
<comment type="caution">
    <text evidence="2">The sequence shown here is derived from an EMBL/GenBank/DDBJ whole genome shotgun (WGS) entry which is preliminary data.</text>
</comment>
<accession>A0A3N5CS40</accession>
<dbReference type="EMBL" id="RPFZ01000001">
    <property type="protein sequence ID" value="RPF71934.1"/>
    <property type="molecule type" value="Genomic_DNA"/>
</dbReference>
<dbReference type="PANTHER" id="PTHR30615">
    <property type="entry name" value="UNCHARACTERIZED PROTEIN YJBQ-RELATED"/>
    <property type="match status" value="1"/>
</dbReference>
<organism evidence="2 3">
    <name type="scientific">Aurantiacibacter spongiae</name>
    <dbReference type="NCBI Taxonomy" id="2488860"/>
    <lineage>
        <taxon>Bacteria</taxon>
        <taxon>Pseudomonadati</taxon>
        <taxon>Pseudomonadota</taxon>
        <taxon>Alphaproteobacteria</taxon>
        <taxon>Sphingomonadales</taxon>
        <taxon>Erythrobacteraceae</taxon>
        <taxon>Aurantiacibacter</taxon>
    </lineage>
</organism>
<dbReference type="Pfam" id="PF01894">
    <property type="entry name" value="YjbQ"/>
    <property type="match status" value="1"/>
</dbReference>